<dbReference type="AlphaFoldDB" id="A0A0X1L3K5"/>
<name>A0A0X1L3K5_VIBCO</name>
<sequence>MAETENIGKMAELVSEQLLSVFKWETVKLYNTNFDCSKPNEHSSSKSADNHTHPVDVVFHYLDPYTNKRVLFNTDLKSYKEGSISEKNVRTALQSLAKTIECARLSKEWRGRYANFEEPTEIRALLFTYNHDGKFDREFYERFFIKTKNDPTTKRVINTSNIGLKRDQMIHIIEPSQINYLNTIVADLNYLASKQKFPHLYEQKHWFHYPELFLHKTHFDKYLRPATIELLSSPFLIIGYESVSNPKDGSIVEQQGHIIYYNGKGETQEEFIYLLDTISKNQMLDSSQPIKIRCAASEKHKDIVSNFKNAISTYAAAWGYDTYKKQRLKEIESQFETITQTKELLTDINVGWRE</sequence>
<evidence type="ECO:0000259" key="1">
    <source>
        <dbReference type="Pfam" id="PF26115"/>
    </source>
</evidence>
<proteinExistence type="predicted"/>
<reference evidence="2" key="1">
    <citation type="submission" date="2005-09" db="EMBL/GenBank/DDBJ databases">
        <title>Annotation of Vibrio cholerae MO10.</title>
        <authorList>
            <person name="Colwell R."/>
            <person name="Grim C.J."/>
            <person name="Young S."/>
            <person name="Jaffe D."/>
            <person name="Gnerre S."/>
            <person name="Berlin A."/>
            <person name="Heiman D."/>
            <person name="Hepburn T."/>
            <person name="Shea T."/>
            <person name="Sykes S."/>
            <person name="Yandava C."/>
            <person name="Alvarado L."/>
            <person name="Kodira C."/>
            <person name="Borodovsky M."/>
            <person name="Heidelberg J."/>
            <person name="Lander E."/>
            <person name="Galagan J."/>
            <person name="Nusbaum C."/>
            <person name="Birren B."/>
        </authorList>
    </citation>
    <scope>NUCLEOTIDE SEQUENCE [LARGE SCALE GENOMIC DNA]</scope>
    <source>
        <strain evidence="2">MO10</strain>
    </source>
</reference>
<evidence type="ECO:0000313" key="2">
    <source>
        <dbReference type="EMBL" id="EET25077.1"/>
    </source>
</evidence>
<accession>A0A0X1L3K5</accession>
<dbReference type="HOGENOM" id="CLU_074331_0_0_6"/>
<protein>
    <recommendedName>
        <fullName evidence="1">GAPS4 PD-(D/E)XK nuclease domain-containing protein</fullName>
    </recommendedName>
</protein>
<feature type="domain" description="GAPS4 PD-(D/E)XK nuclease" evidence="1">
    <location>
        <begin position="4"/>
        <end position="143"/>
    </location>
</feature>
<organism evidence="2">
    <name type="scientific">Vibrio cholerae (strain MO10)</name>
    <dbReference type="NCBI Taxonomy" id="345072"/>
    <lineage>
        <taxon>Bacteria</taxon>
        <taxon>Pseudomonadati</taxon>
        <taxon>Pseudomonadota</taxon>
        <taxon>Gammaproteobacteria</taxon>
        <taxon>Vibrionales</taxon>
        <taxon>Vibrionaceae</taxon>
        <taxon>Vibrio</taxon>
    </lineage>
</organism>
<dbReference type="EMBL" id="DS990138">
    <property type="protein sequence ID" value="EET25077.1"/>
    <property type="molecule type" value="Genomic_DNA"/>
</dbReference>
<gene>
    <name evidence="2" type="ORF">VchoM_03104</name>
</gene>
<reference evidence="2" key="2">
    <citation type="submission" date="2008-07" db="EMBL/GenBank/DDBJ databases">
        <authorList>
            <consortium name="Broad Institute Genome Sequencing Platform"/>
            <person name="Colwell R."/>
            <person name="Grim C.J."/>
            <person name="Young S."/>
            <person name="Jaffe D."/>
            <person name="Gnerre S."/>
            <person name="Berlin A."/>
            <person name="Heiman D."/>
            <person name="Hepburn T."/>
            <person name="Shea T."/>
            <person name="Sykes S."/>
            <person name="Alvarado L."/>
            <person name="Kodira C."/>
            <person name="Heidelberg J."/>
            <person name="Lander E."/>
            <person name="Galagan J."/>
            <person name="Nusbaum C."/>
            <person name="Birren B."/>
        </authorList>
    </citation>
    <scope>NUCLEOTIDE SEQUENCE [LARGE SCALE GENOMIC DNA]</scope>
    <source>
        <strain evidence="2">MO10</strain>
    </source>
</reference>
<dbReference type="Pfam" id="PF26115">
    <property type="entry name" value="PDDEXK_GAPS4"/>
    <property type="match status" value="1"/>
</dbReference>
<dbReference type="RefSeq" id="WP_000852158.1">
    <property type="nucleotide sequence ID" value="NZ_CP060094.1"/>
</dbReference>
<dbReference type="Proteomes" id="UP000004687">
    <property type="component" value="Unassembled WGS sequence"/>
</dbReference>
<dbReference type="InterPro" id="IPR058873">
    <property type="entry name" value="PDDEXK_GAPS4"/>
</dbReference>